<keyword evidence="2" id="KW-0812">Transmembrane</keyword>
<evidence type="ECO:0000313" key="4">
    <source>
        <dbReference type="Proteomes" id="UP000223913"/>
    </source>
</evidence>
<evidence type="ECO:0000313" key="3">
    <source>
        <dbReference type="EMBL" id="PHN03751.1"/>
    </source>
</evidence>
<feature type="transmembrane region" description="Helical" evidence="2">
    <location>
        <begin position="195"/>
        <end position="218"/>
    </location>
</feature>
<comment type="caution">
    <text evidence="3">The sequence shown here is derived from an EMBL/GenBank/DDBJ whole genome shotgun (WGS) entry which is preliminary data.</text>
</comment>
<feature type="transmembrane region" description="Helical" evidence="2">
    <location>
        <begin position="106"/>
        <end position="124"/>
    </location>
</feature>
<reference evidence="3 4" key="1">
    <citation type="submission" date="2017-10" db="EMBL/GenBank/DDBJ databases">
        <title>The draft genome sequence of Lewinella nigricans NBRC 102662.</title>
        <authorList>
            <person name="Wang K."/>
        </authorList>
    </citation>
    <scope>NUCLEOTIDE SEQUENCE [LARGE SCALE GENOMIC DNA]</scope>
    <source>
        <strain evidence="3 4">NBRC 102662</strain>
    </source>
</reference>
<sequence>MTQRKVTLGPLLRYLRIFLKDRFNLEEDKASEKATIEDIKRGVVFRGANLWILIFAIMVASVGLNVNSPAVIIGAMLISPLMGPIMGIGLGVGINDFELIIKAFRNLAIAAGISVLTSALYFWISPLNDAQSELLARTTPTLWDVLIALFGGLSGIVAGSRKEKSNAIPGVAIATALMPPLCTAGFGLATGQWNYFFGAFYLFFINSVFISFSTYLIVRLLGYKSKEFVDEKRERTVKRYIYILVILTVIPSIYTAYNVVTRSIFEQNANLFVSRELQFDNCQVINKHYHFDNEQNRIEVTLFGQPVPPEEIQRVEAKMAEYHLGNANLLVRQGYTAEEGIDLATVEQMNQQMRTGIIEELYKKNEEALRGKDAQIKLLEAEILRMRAKEMPIVDLAQEAKAINKNIRELSVVESIVSNIQDSLTYDTVYLAYAKFAWRPRRVEREQIEEWLKARTKAASIKLVIN</sequence>
<keyword evidence="2" id="KW-0472">Membrane</keyword>
<feature type="transmembrane region" description="Helical" evidence="2">
    <location>
        <begin position="239"/>
        <end position="257"/>
    </location>
</feature>
<dbReference type="AlphaFoldDB" id="A0A2D0N5G5"/>
<dbReference type="InterPro" id="IPR005240">
    <property type="entry name" value="DUF389"/>
</dbReference>
<gene>
    <name evidence="3" type="ORF">CRP01_24685</name>
</gene>
<name>A0A2D0N5G5_FLAN2</name>
<organism evidence="3 4">
    <name type="scientific">Flavilitoribacter nigricans (strain ATCC 23147 / DSM 23189 / NBRC 102662 / NCIMB 1420 / SS-2)</name>
    <name type="common">Lewinella nigricans</name>
    <dbReference type="NCBI Taxonomy" id="1122177"/>
    <lineage>
        <taxon>Bacteria</taxon>
        <taxon>Pseudomonadati</taxon>
        <taxon>Bacteroidota</taxon>
        <taxon>Saprospiria</taxon>
        <taxon>Saprospirales</taxon>
        <taxon>Lewinellaceae</taxon>
        <taxon>Flavilitoribacter</taxon>
    </lineage>
</organism>
<dbReference type="RefSeq" id="WP_099152784.1">
    <property type="nucleotide sequence ID" value="NZ_PDUD01000029.1"/>
</dbReference>
<evidence type="ECO:0000256" key="1">
    <source>
        <dbReference type="SAM" id="Coils"/>
    </source>
</evidence>
<feature type="transmembrane region" description="Helical" evidence="2">
    <location>
        <begin position="43"/>
        <end position="64"/>
    </location>
</feature>
<dbReference type="OrthoDB" id="9790659at2"/>
<accession>A0A2D0N5G5</accession>
<keyword evidence="1" id="KW-0175">Coiled coil</keyword>
<dbReference type="PANTHER" id="PTHR20992">
    <property type="entry name" value="AT15442P-RELATED"/>
    <property type="match status" value="1"/>
</dbReference>
<keyword evidence="2" id="KW-1133">Transmembrane helix</keyword>
<keyword evidence="4" id="KW-1185">Reference proteome</keyword>
<feature type="transmembrane region" description="Helical" evidence="2">
    <location>
        <begin position="70"/>
        <end position="94"/>
    </location>
</feature>
<dbReference type="NCBIfam" id="TIGR00341">
    <property type="entry name" value="TIGR00341 family protein"/>
    <property type="match status" value="1"/>
</dbReference>
<dbReference type="PANTHER" id="PTHR20992:SF9">
    <property type="entry name" value="AT15442P-RELATED"/>
    <property type="match status" value="1"/>
</dbReference>
<dbReference type="Pfam" id="PF04087">
    <property type="entry name" value="DUF389"/>
    <property type="match status" value="1"/>
</dbReference>
<dbReference type="EMBL" id="PDUD01000029">
    <property type="protein sequence ID" value="PHN03751.1"/>
    <property type="molecule type" value="Genomic_DNA"/>
</dbReference>
<evidence type="ECO:0000256" key="2">
    <source>
        <dbReference type="SAM" id="Phobius"/>
    </source>
</evidence>
<protein>
    <submittedName>
        <fullName evidence="3">TIGR00341 family protein</fullName>
    </submittedName>
</protein>
<feature type="transmembrane region" description="Helical" evidence="2">
    <location>
        <begin position="140"/>
        <end position="159"/>
    </location>
</feature>
<proteinExistence type="predicted"/>
<feature type="transmembrane region" description="Helical" evidence="2">
    <location>
        <begin position="171"/>
        <end position="189"/>
    </location>
</feature>
<dbReference type="Proteomes" id="UP000223913">
    <property type="component" value="Unassembled WGS sequence"/>
</dbReference>
<feature type="coiled-coil region" evidence="1">
    <location>
        <begin position="362"/>
        <end position="389"/>
    </location>
</feature>